<evidence type="ECO:0000256" key="1">
    <source>
        <dbReference type="ARBA" id="ARBA00004141"/>
    </source>
</evidence>
<keyword evidence="3 8" id="KW-1133">Transmembrane helix</keyword>
<comment type="subcellular location">
    <subcellularLocation>
        <location evidence="1">Membrane</location>
        <topology evidence="1">Multi-pass membrane protein</topology>
    </subcellularLocation>
</comment>
<feature type="transmembrane region" description="Helical" evidence="8">
    <location>
        <begin position="58"/>
        <end position="76"/>
    </location>
</feature>
<dbReference type="EMBL" id="CAJOBD010000899">
    <property type="protein sequence ID" value="CAF3734017.1"/>
    <property type="molecule type" value="Genomic_DNA"/>
</dbReference>
<dbReference type="GO" id="GO:0004930">
    <property type="term" value="F:G protein-coupled receptor activity"/>
    <property type="evidence" value="ECO:0007669"/>
    <property type="project" value="UniProtKB-KW"/>
</dbReference>
<dbReference type="SUPFAM" id="SSF81321">
    <property type="entry name" value="Family A G protein-coupled receptor-like"/>
    <property type="match status" value="1"/>
</dbReference>
<dbReference type="Gene3D" id="1.20.1070.10">
    <property type="entry name" value="Rhodopsin 7-helix transmembrane proteins"/>
    <property type="match status" value="1"/>
</dbReference>
<keyword evidence="4" id="KW-0297">G-protein coupled receptor</keyword>
<organism evidence="10 11">
    <name type="scientific">Rotaria sordida</name>
    <dbReference type="NCBI Taxonomy" id="392033"/>
    <lineage>
        <taxon>Eukaryota</taxon>
        <taxon>Metazoa</taxon>
        <taxon>Spiralia</taxon>
        <taxon>Gnathifera</taxon>
        <taxon>Rotifera</taxon>
        <taxon>Eurotatoria</taxon>
        <taxon>Bdelloidea</taxon>
        <taxon>Philodinida</taxon>
        <taxon>Philodinidae</taxon>
        <taxon>Rotaria</taxon>
    </lineage>
</organism>
<keyword evidence="7" id="KW-0807">Transducer</keyword>
<evidence type="ECO:0000313" key="10">
    <source>
        <dbReference type="EMBL" id="CAF3734017.1"/>
    </source>
</evidence>
<evidence type="ECO:0000256" key="5">
    <source>
        <dbReference type="ARBA" id="ARBA00023136"/>
    </source>
</evidence>
<keyword evidence="6" id="KW-0675">Receptor</keyword>
<evidence type="ECO:0000313" key="11">
    <source>
        <dbReference type="Proteomes" id="UP000663836"/>
    </source>
</evidence>
<proteinExistence type="predicted"/>
<feature type="domain" description="G-protein coupled receptors family 1 profile" evidence="9">
    <location>
        <begin position="37"/>
        <end position="321"/>
    </location>
</feature>
<keyword evidence="5 8" id="KW-0472">Membrane</keyword>
<dbReference type="AlphaFoldDB" id="A0A818X0U2"/>
<evidence type="ECO:0000256" key="8">
    <source>
        <dbReference type="SAM" id="Phobius"/>
    </source>
</evidence>
<feature type="transmembrane region" description="Helical" evidence="8">
    <location>
        <begin position="162"/>
        <end position="182"/>
    </location>
</feature>
<name>A0A818X0U2_9BILA</name>
<evidence type="ECO:0000256" key="6">
    <source>
        <dbReference type="ARBA" id="ARBA00023170"/>
    </source>
</evidence>
<evidence type="ECO:0000256" key="4">
    <source>
        <dbReference type="ARBA" id="ARBA00023040"/>
    </source>
</evidence>
<protein>
    <recommendedName>
        <fullName evidence="9">G-protein coupled receptors family 1 profile domain-containing protein</fullName>
    </recommendedName>
</protein>
<evidence type="ECO:0000256" key="2">
    <source>
        <dbReference type="ARBA" id="ARBA00022692"/>
    </source>
</evidence>
<dbReference type="PROSITE" id="PS50262">
    <property type="entry name" value="G_PROTEIN_RECEP_F1_2"/>
    <property type="match status" value="1"/>
</dbReference>
<evidence type="ECO:0000256" key="3">
    <source>
        <dbReference type="ARBA" id="ARBA00022989"/>
    </source>
</evidence>
<comment type="caution">
    <text evidence="10">The sequence shown here is derived from an EMBL/GenBank/DDBJ whole genome shotgun (WGS) entry which is preliminary data.</text>
</comment>
<accession>A0A818X0U2</accession>
<dbReference type="Proteomes" id="UP000663836">
    <property type="component" value="Unassembled WGS sequence"/>
</dbReference>
<dbReference type="PANTHER" id="PTHR24243:SF230">
    <property type="entry name" value="G-PROTEIN COUPLED RECEPTORS FAMILY 1 PROFILE DOMAIN-CONTAINING PROTEIN"/>
    <property type="match status" value="1"/>
</dbReference>
<gene>
    <name evidence="10" type="ORF">JBS370_LOCUS11590</name>
</gene>
<feature type="transmembrane region" description="Helical" evidence="8">
    <location>
        <begin position="202"/>
        <end position="224"/>
    </location>
</feature>
<feature type="transmembrane region" description="Helical" evidence="8">
    <location>
        <begin position="25"/>
        <end position="46"/>
    </location>
</feature>
<sequence>MSSSNTSMIEAINAMKQTTSRFTQIWFSCMFIFGLIGHSLSIYVFTRRQFRSNPCTRYFLASTISGCTVVYLTIPFRLLQIVYNIDIFIHSHAGCRILSYLFNCFRILPSWFIALASIDRQVWSILAEQAVCTIVYTNMFLCSSTNATLRRWSNIRIASRTILITILLNGIIYSHMPFNYTIFVSPRSCAIAGSSYQAFYSIWNLFFFAWVPTICMFIFGLLTIRHVRQGKKRVAAQNTQNTQNNAQRNQKKVDRQLIQMLIIQCLVYGSISTANSVFQLYVSITNTVMIKNDFEKVRDNSVLSVMNATTIFGPCMSFYLFLMSSQLFRSELMNLFRRQPLTPGLSNTFATGRQTHN</sequence>
<dbReference type="InterPro" id="IPR017452">
    <property type="entry name" value="GPCR_Rhodpsn_7TM"/>
</dbReference>
<feature type="transmembrane region" description="Helical" evidence="8">
    <location>
        <begin position="122"/>
        <end position="141"/>
    </location>
</feature>
<evidence type="ECO:0000256" key="7">
    <source>
        <dbReference type="ARBA" id="ARBA00023224"/>
    </source>
</evidence>
<feature type="transmembrane region" description="Helical" evidence="8">
    <location>
        <begin position="302"/>
        <end position="322"/>
    </location>
</feature>
<reference evidence="10" key="1">
    <citation type="submission" date="2021-02" db="EMBL/GenBank/DDBJ databases">
        <authorList>
            <person name="Nowell W R."/>
        </authorList>
    </citation>
    <scope>NUCLEOTIDE SEQUENCE</scope>
</reference>
<dbReference type="PANTHER" id="PTHR24243">
    <property type="entry name" value="G-PROTEIN COUPLED RECEPTOR"/>
    <property type="match status" value="1"/>
</dbReference>
<feature type="transmembrane region" description="Helical" evidence="8">
    <location>
        <begin position="257"/>
        <end position="282"/>
    </location>
</feature>
<keyword evidence="2 8" id="KW-0812">Transmembrane</keyword>
<evidence type="ECO:0000259" key="9">
    <source>
        <dbReference type="PROSITE" id="PS50262"/>
    </source>
</evidence>
<dbReference type="GO" id="GO:0005886">
    <property type="term" value="C:plasma membrane"/>
    <property type="evidence" value="ECO:0007669"/>
    <property type="project" value="TreeGrafter"/>
</dbReference>